<proteinExistence type="predicted"/>
<evidence type="ECO:0000313" key="2">
    <source>
        <dbReference type="EMBL" id="MBW0509396.1"/>
    </source>
</evidence>
<sequence>MAPKSNGYFGLSSGHQGTSSRGLIKAQKEKCQSQTTIDAIKPSFVISHSQYSSKGILAIPSQGIFKRKFQNSLSSVSALTINLGNHTHSIEYGLINNFISFKNHENFIQPSSFPNLERYTLHQGVNPASRIQ</sequence>
<keyword evidence="3" id="KW-1185">Reference proteome</keyword>
<dbReference type="Proteomes" id="UP000765509">
    <property type="component" value="Unassembled WGS sequence"/>
</dbReference>
<organism evidence="2 3">
    <name type="scientific">Austropuccinia psidii MF-1</name>
    <dbReference type="NCBI Taxonomy" id="1389203"/>
    <lineage>
        <taxon>Eukaryota</taxon>
        <taxon>Fungi</taxon>
        <taxon>Dikarya</taxon>
        <taxon>Basidiomycota</taxon>
        <taxon>Pucciniomycotina</taxon>
        <taxon>Pucciniomycetes</taxon>
        <taxon>Pucciniales</taxon>
        <taxon>Sphaerophragmiaceae</taxon>
        <taxon>Austropuccinia</taxon>
    </lineage>
</organism>
<gene>
    <name evidence="2" type="ORF">O181_049111</name>
</gene>
<reference evidence="2" key="1">
    <citation type="submission" date="2021-03" db="EMBL/GenBank/DDBJ databases">
        <title>Draft genome sequence of rust myrtle Austropuccinia psidii MF-1, a brazilian biotype.</title>
        <authorList>
            <person name="Quecine M.C."/>
            <person name="Pachon D.M.R."/>
            <person name="Bonatelli M.L."/>
            <person name="Correr F.H."/>
            <person name="Franceschini L.M."/>
            <person name="Leite T.F."/>
            <person name="Margarido G.R.A."/>
            <person name="Almeida C.A."/>
            <person name="Ferrarezi J.A."/>
            <person name="Labate C.A."/>
        </authorList>
    </citation>
    <scope>NUCLEOTIDE SEQUENCE</scope>
    <source>
        <strain evidence="2">MF-1</strain>
    </source>
</reference>
<feature type="region of interest" description="Disordered" evidence="1">
    <location>
        <begin position="1"/>
        <end position="27"/>
    </location>
</feature>
<comment type="caution">
    <text evidence="2">The sequence shown here is derived from an EMBL/GenBank/DDBJ whole genome shotgun (WGS) entry which is preliminary data.</text>
</comment>
<evidence type="ECO:0000313" key="3">
    <source>
        <dbReference type="Proteomes" id="UP000765509"/>
    </source>
</evidence>
<accession>A0A9Q3HL19</accession>
<evidence type="ECO:0000256" key="1">
    <source>
        <dbReference type="SAM" id="MobiDB-lite"/>
    </source>
</evidence>
<protein>
    <submittedName>
        <fullName evidence="2">Uncharacterized protein</fullName>
    </submittedName>
</protein>
<name>A0A9Q3HL19_9BASI</name>
<dbReference type="AlphaFoldDB" id="A0A9Q3HL19"/>
<dbReference type="EMBL" id="AVOT02020924">
    <property type="protein sequence ID" value="MBW0509396.1"/>
    <property type="molecule type" value="Genomic_DNA"/>
</dbReference>